<name>A0A936ZKX7_9BURK</name>
<evidence type="ECO:0000256" key="1">
    <source>
        <dbReference type="ARBA" id="ARBA00022723"/>
    </source>
</evidence>
<dbReference type="SUPFAM" id="SSF54593">
    <property type="entry name" value="Glyoxalase/Bleomycin resistance protein/Dihydroxybiphenyl dioxygenase"/>
    <property type="match status" value="2"/>
</dbReference>
<gene>
    <name evidence="4" type="ORF">JI739_02075</name>
</gene>
<evidence type="ECO:0000313" key="5">
    <source>
        <dbReference type="Proteomes" id="UP000613011"/>
    </source>
</evidence>
<dbReference type="PROSITE" id="PS51819">
    <property type="entry name" value="VOC"/>
    <property type="match status" value="1"/>
</dbReference>
<dbReference type="Gene3D" id="3.10.180.10">
    <property type="entry name" value="2,3-Dihydroxybiphenyl 1,2-Dioxygenase, domain 1"/>
    <property type="match status" value="2"/>
</dbReference>
<dbReference type="EMBL" id="JAEQNA010000001">
    <property type="protein sequence ID" value="MBL0419125.1"/>
    <property type="molecule type" value="Genomic_DNA"/>
</dbReference>
<protein>
    <submittedName>
        <fullName evidence="4">VOC family protein</fullName>
    </submittedName>
</protein>
<dbReference type="GO" id="GO:0004493">
    <property type="term" value="F:methylmalonyl-CoA epimerase activity"/>
    <property type="evidence" value="ECO:0007669"/>
    <property type="project" value="TreeGrafter"/>
</dbReference>
<dbReference type="InterPro" id="IPR029068">
    <property type="entry name" value="Glyas_Bleomycin-R_OHBP_Dase"/>
</dbReference>
<dbReference type="PANTHER" id="PTHR43048:SF3">
    <property type="entry name" value="METHYLMALONYL-COA EPIMERASE, MITOCHONDRIAL"/>
    <property type="match status" value="1"/>
</dbReference>
<proteinExistence type="predicted"/>
<reference evidence="4" key="1">
    <citation type="submission" date="2021-01" db="EMBL/GenBank/DDBJ databases">
        <title>Ramlibacter sp. strain AW1 16S ribosomal RNA gene Genome sequencing and assembly.</title>
        <authorList>
            <person name="Kang M."/>
        </authorList>
    </citation>
    <scope>NUCLEOTIDE SEQUENCE</scope>
    <source>
        <strain evidence="4">AW1</strain>
    </source>
</reference>
<dbReference type="GO" id="GO:0046872">
    <property type="term" value="F:metal ion binding"/>
    <property type="evidence" value="ECO:0007669"/>
    <property type="project" value="UniProtKB-KW"/>
</dbReference>
<evidence type="ECO:0000256" key="2">
    <source>
        <dbReference type="SAM" id="MobiDB-lite"/>
    </source>
</evidence>
<feature type="domain" description="VOC" evidence="3">
    <location>
        <begin position="153"/>
        <end position="269"/>
    </location>
</feature>
<dbReference type="InterPro" id="IPR004360">
    <property type="entry name" value="Glyas_Fos-R_dOase_dom"/>
</dbReference>
<dbReference type="Pfam" id="PF00903">
    <property type="entry name" value="Glyoxalase"/>
    <property type="match status" value="1"/>
</dbReference>
<dbReference type="Proteomes" id="UP000613011">
    <property type="component" value="Unassembled WGS sequence"/>
</dbReference>
<dbReference type="CDD" id="cd08343">
    <property type="entry name" value="ED_TypeI_classII_C"/>
    <property type="match status" value="1"/>
</dbReference>
<dbReference type="InterPro" id="IPR037523">
    <property type="entry name" value="VOC_core"/>
</dbReference>
<dbReference type="GO" id="GO:0046491">
    <property type="term" value="P:L-methylmalonyl-CoA metabolic process"/>
    <property type="evidence" value="ECO:0007669"/>
    <property type="project" value="TreeGrafter"/>
</dbReference>
<dbReference type="PANTHER" id="PTHR43048">
    <property type="entry name" value="METHYLMALONYL-COA EPIMERASE"/>
    <property type="match status" value="1"/>
</dbReference>
<evidence type="ECO:0000313" key="4">
    <source>
        <dbReference type="EMBL" id="MBL0419125.1"/>
    </source>
</evidence>
<dbReference type="InterPro" id="IPR051785">
    <property type="entry name" value="MMCE/EMCE_epimerase"/>
</dbReference>
<feature type="compositionally biased region" description="Polar residues" evidence="2">
    <location>
        <begin position="291"/>
        <end position="302"/>
    </location>
</feature>
<feature type="region of interest" description="Disordered" evidence="2">
    <location>
        <begin position="277"/>
        <end position="302"/>
    </location>
</feature>
<comment type="caution">
    <text evidence="4">The sequence shown here is derived from an EMBL/GenBank/DDBJ whole genome shotgun (WGS) entry which is preliminary data.</text>
</comment>
<organism evidence="4 5">
    <name type="scientific">Ramlibacter aurantiacus</name>
    <dbReference type="NCBI Taxonomy" id="2801330"/>
    <lineage>
        <taxon>Bacteria</taxon>
        <taxon>Pseudomonadati</taxon>
        <taxon>Pseudomonadota</taxon>
        <taxon>Betaproteobacteria</taxon>
        <taxon>Burkholderiales</taxon>
        <taxon>Comamonadaceae</taxon>
        <taxon>Ramlibacter</taxon>
    </lineage>
</organism>
<sequence>MSIVGLDEVTLTTEDLGVARRFLEDFGLALASESEHELVFVARDRTGLRIRRVGDPSLPPGPVEGPNIRQAVWGVGDAAALERIAAELGKDREVRVSGGLVSSVDDDGLAIAFRLTQRVPLTNELPAVNVPGLPPQRKVNQTLDFDAPIRPNTFSHLVMYTPDLARIERFYVERLGFRITDRFTGMGVFMRAEGNPDHHQLFFIQRPPGKGLNHIAFHVRDMNEVMLAGKRLHAKGWASSWGPGRHIYGANVFWYFKSPFGGNIEYDADMDVVDDDWKPRETAPGPDTAAIWSTSYPPSAGH</sequence>
<dbReference type="RefSeq" id="WP_201682178.1">
    <property type="nucleotide sequence ID" value="NZ_JAEQNA010000001.1"/>
</dbReference>
<keyword evidence="5" id="KW-1185">Reference proteome</keyword>
<evidence type="ECO:0000259" key="3">
    <source>
        <dbReference type="PROSITE" id="PS51819"/>
    </source>
</evidence>
<keyword evidence="1" id="KW-0479">Metal-binding</keyword>
<dbReference type="AlphaFoldDB" id="A0A936ZKX7"/>
<accession>A0A936ZKX7</accession>